<name>A0A6C0KCN1_9ZZZZ</name>
<dbReference type="AlphaFoldDB" id="A0A6C0KCN1"/>
<dbReference type="EMBL" id="MN740868">
    <property type="protein sequence ID" value="QHU15772.1"/>
    <property type="molecule type" value="Genomic_DNA"/>
</dbReference>
<protein>
    <submittedName>
        <fullName evidence="1">Uncharacterized protein</fullName>
    </submittedName>
</protein>
<accession>A0A6C0KCN1</accession>
<proteinExistence type="predicted"/>
<reference evidence="1" key="1">
    <citation type="journal article" date="2020" name="Nature">
        <title>Giant virus diversity and host interactions through global metagenomics.</title>
        <authorList>
            <person name="Schulz F."/>
            <person name="Roux S."/>
            <person name="Paez-Espino D."/>
            <person name="Jungbluth S."/>
            <person name="Walsh D.A."/>
            <person name="Denef V.J."/>
            <person name="McMahon K.D."/>
            <person name="Konstantinidis K.T."/>
            <person name="Eloe-Fadrosh E.A."/>
            <person name="Kyrpides N.C."/>
            <person name="Woyke T."/>
        </authorList>
    </citation>
    <scope>NUCLEOTIDE SEQUENCE</scope>
    <source>
        <strain evidence="1">GVMAG-S-3300010158-109</strain>
    </source>
</reference>
<evidence type="ECO:0000313" key="1">
    <source>
        <dbReference type="EMBL" id="QHU15772.1"/>
    </source>
</evidence>
<sequence>MILLFIELIKNKMWYSYIRHILRNHEYLCDSCDSSFASPFLVQNHKKKSCIGVKHQKDPKNEKEIIEYRIQLGYPIEPEDFLFLAEFGDRSNECNECKKIK</sequence>
<organism evidence="1">
    <name type="scientific">viral metagenome</name>
    <dbReference type="NCBI Taxonomy" id="1070528"/>
    <lineage>
        <taxon>unclassified sequences</taxon>
        <taxon>metagenomes</taxon>
        <taxon>organismal metagenomes</taxon>
    </lineage>
</organism>